<dbReference type="STRING" id="946122.A0A0C2SI31"/>
<organism evidence="7 8">
    <name type="scientific">Amanita muscaria (strain Koide BX008)</name>
    <dbReference type="NCBI Taxonomy" id="946122"/>
    <lineage>
        <taxon>Eukaryota</taxon>
        <taxon>Fungi</taxon>
        <taxon>Dikarya</taxon>
        <taxon>Basidiomycota</taxon>
        <taxon>Agaricomycotina</taxon>
        <taxon>Agaricomycetes</taxon>
        <taxon>Agaricomycetidae</taxon>
        <taxon>Agaricales</taxon>
        <taxon>Pluteineae</taxon>
        <taxon>Amanitaceae</taxon>
        <taxon>Amanita</taxon>
    </lineage>
</organism>
<name>A0A0C2SI31_AMAMK</name>
<keyword evidence="5 6" id="KW-0472">Membrane</keyword>
<dbReference type="Proteomes" id="UP000054549">
    <property type="component" value="Unassembled WGS sequence"/>
</dbReference>
<evidence type="ECO:0000256" key="4">
    <source>
        <dbReference type="ARBA" id="ARBA00022989"/>
    </source>
</evidence>
<evidence type="ECO:0000256" key="5">
    <source>
        <dbReference type="ARBA" id="ARBA00023136"/>
    </source>
</evidence>
<keyword evidence="3" id="KW-0256">Endoplasmic reticulum</keyword>
<dbReference type="HOGENOM" id="CLU_122021_2_1_1"/>
<gene>
    <name evidence="7" type="ORF">M378DRAFT_47202</name>
</gene>
<accession>A0A0C2SI31</accession>
<dbReference type="Pfam" id="PF11779">
    <property type="entry name" value="SPT_ssu-like"/>
    <property type="match status" value="1"/>
</dbReference>
<feature type="non-terminal residue" evidence="7">
    <location>
        <position position="1"/>
    </location>
</feature>
<evidence type="ECO:0000313" key="8">
    <source>
        <dbReference type="Proteomes" id="UP000054549"/>
    </source>
</evidence>
<dbReference type="InParanoid" id="A0A0C2SI31"/>
<evidence type="ECO:0000256" key="3">
    <source>
        <dbReference type="ARBA" id="ARBA00022824"/>
    </source>
</evidence>
<evidence type="ECO:0000313" key="7">
    <source>
        <dbReference type="EMBL" id="KIL62830.1"/>
    </source>
</evidence>
<feature type="non-terminal residue" evidence="7">
    <location>
        <position position="83"/>
    </location>
</feature>
<proteinExistence type="predicted"/>
<dbReference type="AlphaFoldDB" id="A0A0C2SI31"/>
<sequence length="83" mass="9848">SPKPDLSWTQSPSKSGLRRYLWRWRVWIEATFVLSMLEPWEKIMLVSFFTFLNLLLLAGIVIYFPAHLSNMHGRAIYYLWGAE</sequence>
<dbReference type="GO" id="GO:0005789">
    <property type="term" value="C:endoplasmic reticulum membrane"/>
    <property type="evidence" value="ECO:0007669"/>
    <property type="project" value="UniProtKB-SubCell"/>
</dbReference>
<reference evidence="7 8" key="1">
    <citation type="submission" date="2014-04" db="EMBL/GenBank/DDBJ databases">
        <title>Evolutionary Origins and Diversification of the Mycorrhizal Mutualists.</title>
        <authorList>
            <consortium name="DOE Joint Genome Institute"/>
            <consortium name="Mycorrhizal Genomics Consortium"/>
            <person name="Kohler A."/>
            <person name="Kuo A."/>
            <person name="Nagy L.G."/>
            <person name="Floudas D."/>
            <person name="Copeland A."/>
            <person name="Barry K.W."/>
            <person name="Cichocki N."/>
            <person name="Veneault-Fourrey C."/>
            <person name="LaButti K."/>
            <person name="Lindquist E.A."/>
            <person name="Lipzen A."/>
            <person name="Lundell T."/>
            <person name="Morin E."/>
            <person name="Murat C."/>
            <person name="Riley R."/>
            <person name="Ohm R."/>
            <person name="Sun H."/>
            <person name="Tunlid A."/>
            <person name="Henrissat B."/>
            <person name="Grigoriev I.V."/>
            <person name="Hibbett D.S."/>
            <person name="Martin F."/>
        </authorList>
    </citation>
    <scope>NUCLEOTIDE SEQUENCE [LARGE SCALE GENOMIC DNA]</scope>
    <source>
        <strain evidence="7 8">Koide BX008</strain>
    </source>
</reference>
<dbReference type="OrthoDB" id="202672at2759"/>
<evidence type="ECO:0000256" key="1">
    <source>
        <dbReference type="ARBA" id="ARBA00004477"/>
    </source>
</evidence>
<evidence type="ECO:0000256" key="2">
    <source>
        <dbReference type="ARBA" id="ARBA00022692"/>
    </source>
</evidence>
<dbReference type="EMBL" id="KN818266">
    <property type="protein sequence ID" value="KIL62830.1"/>
    <property type="molecule type" value="Genomic_DNA"/>
</dbReference>
<dbReference type="InterPro" id="IPR024512">
    <property type="entry name" value="Ser_palmitoyltrfase_ssu-like"/>
</dbReference>
<feature type="transmembrane region" description="Helical" evidence="6">
    <location>
        <begin position="43"/>
        <end position="64"/>
    </location>
</feature>
<protein>
    <submittedName>
        <fullName evidence="7">Uncharacterized protein</fullName>
    </submittedName>
</protein>
<keyword evidence="2 6" id="KW-0812">Transmembrane</keyword>
<keyword evidence="8" id="KW-1185">Reference proteome</keyword>
<evidence type="ECO:0000256" key="6">
    <source>
        <dbReference type="SAM" id="Phobius"/>
    </source>
</evidence>
<comment type="subcellular location">
    <subcellularLocation>
        <location evidence="1">Endoplasmic reticulum membrane</location>
        <topology evidence="1">Multi-pass membrane protein</topology>
    </subcellularLocation>
</comment>
<keyword evidence="4 6" id="KW-1133">Transmembrane helix</keyword>